<dbReference type="PANTHER" id="PTHR11733">
    <property type="entry name" value="ZINC METALLOPROTEASE FAMILY M13 NEPRILYSIN-RELATED"/>
    <property type="match status" value="1"/>
</dbReference>
<dbReference type="SUPFAM" id="SSF55486">
    <property type="entry name" value="Metalloproteases ('zincins'), catalytic domain"/>
    <property type="match status" value="1"/>
</dbReference>
<keyword evidence="4" id="KW-1185">Reference proteome</keyword>
<proteinExistence type="inferred from homology"/>
<dbReference type="InterPro" id="IPR000718">
    <property type="entry name" value="Peptidase_M13"/>
</dbReference>
<name>A0ABD2Q520_9PLAT</name>
<sequence>MHGFDSDGSARNAEGQVFDWWTTETKQNYNETQTCFINQMDKFEYRCLKGNGPLTISENFSDNMGFHLAFEAFRRLVDKG</sequence>
<dbReference type="Gene3D" id="3.40.390.10">
    <property type="entry name" value="Collagenase (Catalytic Domain)"/>
    <property type="match status" value="1"/>
</dbReference>
<gene>
    <name evidence="3" type="ORF">Ciccas_007140</name>
</gene>
<dbReference type="PANTHER" id="PTHR11733:SF167">
    <property type="entry name" value="FI17812P1-RELATED"/>
    <property type="match status" value="1"/>
</dbReference>
<dbReference type="Pfam" id="PF01431">
    <property type="entry name" value="Peptidase_M13"/>
    <property type="match status" value="1"/>
</dbReference>
<dbReference type="EMBL" id="JBJKFK010001056">
    <property type="protein sequence ID" value="KAL3314247.1"/>
    <property type="molecule type" value="Genomic_DNA"/>
</dbReference>
<evidence type="ECO:0000313" key="3">
    <source>
        <dbReference type="EMBL" id="KAL3314247.1"/>
    </source>
</evidence>
<comment type="caution">
    <text evidence="3">The sequence shown here is derived from an EMBL/GenBank/DDBJ whole genome shotgun (WGS) entry which is preliminary data.</text>
</comment>
<evidence type="ECO:0000256" key="1">
    <source>
        <dbReference type="ARBA" id="ARBA00007357"/>
    </source>
</evidence>
<evidence type="ECO:0000313" key="4">
    <source>
        <dbReference type="Proteomes" id="UP001626550"/>
    </source>
</evidence>
<evidence type="ECO:0000259" key="2">
    <source>
        <dbReference type="Pfam" id="PF01431"/>
    </source>
</evidence>
<dbReference type="PROSITE" id="PS51885">
    <property type="entry name" value="NEPRILYSIN"/>
    <property type="match status" value="1"/>
</dbReference>
<reference evidence="3 4" key="1">
    <citation type="submission" date="2024-11" db="EMBL/GenBank/DDBJ databases">
        <title>Adaptive evolution of stress response genes in parasites aligns with host niche diversity.</title>
        <authorList>
            <person name="Hahn C."/>
            <person name="Resl P."/>
        </authorList>
    </citation>
    <scope>NUCLEOTIDE SEQUENCE [LARGE SCALE GENOMIC DNA]</scope>
    <source>
        <strain evidence="3">EGGRZ-B1_66</strain>
        <tissue evidence="3">Body</tissue>
    </source>
</reference>
<dbReference type="InterPro" id="IPR024079">
    <property type="entry name" value="MetalloPept_cat_dom_sf"/>
</dbReference>
<comment type="similarity">
    <text evidence="1">Belongs to the peptidase M13 family.</text>
</comment>
<dbReference type="InterPro" id="IPR018497">
    <property type="entry name" value="Peptidase_M13_C"/>
</dbReference>
<dbReference type="AlphaFoldDB" id="A0ABD2Q520"/>
<protein>
    <recommendedName>
        <fullName evidence="2">Peptidase M13 C-terminal domain-containing protein</fullName>
    </recommendedName>
</protein>
<feature type="domain" description="Peptidase M13 C-terminal" evidence="2">
    <location>
        <begin position="1"/>
        <end position="76"/>
    </location>
</feature>
<dbReference type="Proteomes" id="UP001626550">
    <property type="component" value="Unassembled WGS sequence"/>
</dbReference>
<organism evidence="3 4">
    <name type="scientific">Cichlidogyrus casuarinus</name>
    <dbReference type="NCBI Taxonomy" id="1844966"/>
    <lineage>
        <taxon>Eukaryota</taxon>
        <taxon>Metazoa</taxon>
        <taxon>Spiralia</taxon>
        <taxon>Lophotrochozoa</taxon>
        <taxon>Platyhelminthes</taxon>
        <taxon>Monogenea</taxon>
        <taxon>Monopisthocotylea</taxon>
        <taxon>Dactylogyridea</taxon>
        <taxon>Ancyrocephalidae</taxon>
        <taxon>Cichlidogyrus</taxon>
    </lineage>
</organism>
<accession>A0ABD2Q520</accession>